<dbReference type="SUPFAM" id="SSF56529">
    <property type="entry name" value="FAH"/>
    <property type="match status" value="1"/>
</dbReference>
<protein>
    <submittedName>
        <fullName evidence="1">AraD1 family protein</fullName>
    </submittedName>
</protein>
<dbReference type="InterPro" id="IPR036663">
    <property type="entry name" value="Fumarylacetoacetase_C_sf"/>
</dbReference>
<dbReference type="NCBIfam" id="NF040903">
    <property type="entry name" value="GguC"/>
    <property type="match status" value="1"/>
</dbReference>
<evidence type="ECO:0000313" key="2">
    <source>
        <dbReference type="Proteomes" id="UP001271769"/>
    </source>
</evidence>
<dbReference type="Proteomes" id="UP001271769">
    <property type="component" value="Unassembled WGS sequence"/>
</dbReference>
<proteinExistence type="predicted"/>
<dbReference type="EMBL" id="JAXCLX010000001">
    <property type="protein sequence ID" value="MDY0870951.1"/>
    <property type="molecule type" value="Genomic_DNA"/>
</dbReference>
<organism evidence="1 2">
    <name type="scientific">Dongia rigui</name>
    <dbReference type="NCBI Taxonomy" id="940149"/>
    <lineage>
        <taxon>Bacteria</taxon>
        <taxon>Pseudomonadati</taxon>
        <taxon>Pseudomonadota</taxon>
        <taxon>Alphaproteobacteria</taxon>
        <taxon>Rhodospirillales</taxon>
        <taxon>Dongiaceae</taxon>
        <taxon>Dongia</taxon>
    </lineage>
</organism>
<gene>
    <name evidence="1" type="primary">araD1</name>
    <name evidence="1" type="ORF">SMD31_03420</name>
</gene>
<name>A0ABU5DUG9_9PROT</name>
<dbReference type="InterPro" id="IPR009645">
    <property type="entry name" value="GguC"/>
</dbReference>
<dbReference type="PIRSF" id="PIRSF033905">
    <property type="entry name" value="UCP033905"/>
    <property type="match status" value="1"/>
</dbReference>
<dbReference type="RefSeq" id="WP_320499322.1">
    <property type="nucleotide sequence ID" value="NZ_JAXCLX010000001.1"/>
</dbReference>
<reference evidence="1 2" key="1">
    <citation type="journal article" date="2013" name="Antonie Van Leeuwenhoek">
        <title>Dongia rigui sp. nov., isolated from freshwater of a large wetland in Korea.</title>
        <authorList>
            <person name="Baik K.S."/>
            <person name="Hwang Y.M."/>
            <person name="Choi J.S."/>
            <person name="Kwon J."/>
            <person name="Seong C.N."/>
        </authorList>
    </citation>
    <scope>NUCLEOTIDE SEQUENCE [LARGE SCALE GENOMIC DNA]</scope>
    <source>
        <strain evidence="1 2">04SU4-P</strain>
    </source>
</reference>
<comment type="caution">
    <text evidence="1">The sequence shown here is derived from an EMBL/GenBank/DDBJ whole genome shotgun (WGS) entry which is preliminary data.</text>
</comment>
<keyword evidence="2" id="KW-1185">Reference proteome</keyword>
<accession>A0ABU5DUG9</accession>
<dbReference type="Gene3D" id="3.90.850.10">
    <property type="entry name" value="Fumarylacetoacetase-like, C-terminal domain"/>
    <property type="match status" value="1"/>
</dbReference>
<evidence type="ECO:0000313" key="1">
    <source>
        <dbReference type="EMBL" id="MDY0870951.1"/>
    </source>
</evidence>
<sequence length="331" mass="36223">MRVIQYFQDGKRHVGWIQPDGDHAREIGGVSSVFELANLAIARKTSLEALIQELASDKTVDYAGLLAKNQVMAPIEHPEPARFFITGTGLTHIGSASARNKMHVATHGDGAPESDSMKIFRMGLSGGKPEKGQIGIQPEWFYKGVGTCVLAPGDPIPLPAFALAGAEEAEIVGLYLVGPDGQPYRIGYALGNEFSDHLTEAQNYLYTQHSKLRACSIGPELLIGDLPEDVRGKSRIMRDGKVLWEEDFLSGEKNMSHSVANLEHYHFRYSMFRRPGDLHAYFFGAAVMSYASGVKTQVGDVFEIEAEVFGKTLRNKMVAVPDEGLVTVKAL</sequence>